<dbReference type="AlphaFoldDB" id="A0A7I8DKL7"/>
<sequence>MIKTNIGNVDILINGQSFDYEPIKLPNVGKQYKVDGRYKVVVDNIAVNDETVIECILQNQDTLPLKINIEPGEDLALLSFMIDNMKLSIGVQGDIPSILYDYLNDRLRIRLTKYASIMKLDINIAWITMDNIEKEKIYTWFAADPTAE</sequence>
<evidence type="ECO:0000313" key="2">
    <source>
        <dbReference type="Proteomes" id="UP000515703"/>
    </source>
</evidence>
<dbReference type="EMBL" id="AP023368">
    <property type="protein sequence ID" value="BCJ98217.1"/>
    <property type="molecule type" value="Genomic_DNA"/>
</dbReference>
<dbReference type="Proteomes" id="UP000515703">
    <property type="component" value="Chromosome"/>
</dbReference>
<accession>A0A7I8DKL7</accession>
<reference evidence="1 2" key="2">
    <citation type="submission" date="2020-08" db="EMBL/GenBank/DDBJ databases">
        <authorList>
            <person name="Ueki A."/>
            <person name="Tonouchi A."/>
        </authorList>
    </citation>
    <scope>NUCLEOTIDE SEQUENCE [LARGE SCALE GENOMIC DNA]</scope>
    <source>
        <strain evidence="1 2">CTTW</strain>
    </source>
</reference>
<protein>
    <submittedName>
        <fullName evidence="1">Uncharacterized protein</fullName>
    </submittedName>
</protein>
<keyword evidence="2" id="KW-1185">Reference proteome</keyword>
<dbReference type="RefSeq" id="WP_185258561.1">
    <property type="nucleotide sequence ID" value="NZ_AP023368.1"/>
</dbReference>
<evidence type="ECO:0000313" key="1">
    <source>
        <dbReference type="EMBL" id="BCJ98217.1"/>
    </source>
</evidence>
<dbReference type="KEGG" id="acht:bsdcttw_12580"/>
<proteinExistence type="predicted"/>
<gene>
    <name evidence="1" type="ORF">bsdcttw_12580</name>
</gene>
<organism evidence="1 2">
    <name type="scientific">Anaerocolumna chitinilytica</name>
    <dbReference type="NCBI Taxonomy" id="1727145"/>
    <lineage>
        <taxon>Bacteria</taxon>
        <taxon>Bacillati</taxon>
        <taxon>Bacillota</taxon>
        <taxon>Clostridia</taxon>
        <taxon>Lachnospirales</taxon>
        <taxon>Lachnospiraceae</taxon>
        <taxon>Anaerocolumna</taxon>
    </lineage>
</organism>
<reference evidence="1 2" key="1">
    <citation type="submission" date="2020-08" db="EMBL/GenBank/DDBJ databases">
        <title>Draft genome sequencing of an Anaerocolumna strain isolated from anoxic soil subjected to BSD treatment.</title>
        <authorList>
            <person name="Uek A."/>
            <person name="Tonouchi A."/>
        </authorList>
    </citation>
    <scope>NUCLEOTIDE SEQUENCE [LARGE SCALE GENOMIC DNA]</scope>
    <source>
        <strain evidence="1 2">CTTW</strain>
    </source>
</reference>
<name>A0A7I8DKL7_9FIRM</name>